<dbReference type="AlphaFoldDB" id="A0A1H6W963"/>
<feature type="transmembrane region" description="Helical" evidence="1">
    <location>
        <begin position="109"/>
        <end position="127"/>
    </location>
</feature>
<reference evidence="2 3" key="1">
    <citation type="submission" date="2016-10" db="EMBL/GenBank/DDBJ databases">
        <authorList>
            <person name="de Groot N.N."/>
        </authorList>
    </citation>
    <scope>NUCLEOTIDE SEQUENCE [LARGE SCALE GENOMIC DNA]</scope>
    <source>
        <strain evidence="2 3">DSM 22187</strain>
    </source>
</reference>
<protein>
    <submittedName>
        <fullName evidence="2">Uncharacterized protein</fullName>
    </submittedName>
</protein>
<keyword evidence="1" id="KW-0812">Transmembrane</keyword>
<dbReference type="OrthoDB" id="202445at2157"/>
<dbReference type="EMBL" id="FNYR01000023">
    <property type="protein sequence ID" value="SEJ12266.1"/>
    <property type="molecule type" value="Genomic_DNA"/>
</dbReference>
<accession>A0A2H4PY93</accession>
<evidence type="ECO:0000256" key="1">
    <source>
        <dbReference type="SAM" id="Phobius"/>
    </source>
</evidence>
<evidence type="ECO:0000313" key="3">
    <source>
        <dbReference type="Proteomes" id="UP000198888"/>
    </source>
</evidence>
<keyword evidence="1" id="KW-1133">Transmembrane helix</keyword>
<proteinExistence type="predicted"/>
<keyword evidence="1" id="KW-0472">Membrane</keyword>
<evidence type="ECO:0000313" key="2">
    <source>
        <dbReference type="EMBL" id="SEJ12266.1"/>
    </source>
</evidence>
<dbReference type="STRING" id="1073996.SAMN05444271_1235"/>
<dbReference type="Proteomes" id="UP000198888">
    <property type="component" value="Unassembled WGS sequence"/>
</dbReference>
<organism evidence="2 3">
    <name type="scientific">Halohasta litchfieldiae</name>
    <dbReference type="NCBI Taxonomy" id="1073996"/>
    <lineage>
        <taxon>Archaea</taxon>
        <taxon>Methanobacteriati</taxon>
        <taxon>Methanobacteriota</taxon>
        <taxon>Stenosarchaea group</taxon>
        <taxon>Halobacteria</taxon>
        <taxon>Halobacteriales</taxon>
        <taxon>Haloferacaceae</taxon>
        <taxon>Halohasta</taxon>
    </lineage>
</organism>
<name>A0A1H6W963_9EURY</name>
<feature type="transmembrane region" description="Helical" evidence="1">
    <location>
        <begin position="80"/>
        <end position="102"/>
    </location>
</feature>
<gene>
    <name evidence="2" type="ORF">SAMN05444271_1235</name>
</gene>
<dbReference type="KEGG" id="hae:halTADL_0260"/>
<sequence length="173" mass="18678">MLHGLLIFFFIGALIIGIHKLGHYLVGRWLVGIPSTNIKFVVANLPQYVALRNGDRWAKPTDFKDYLTAYHQQDADLSHVVAFLAAGELFQTVGVVAIAGVGVLSGVDIVGQSAVLVSLILTSYHLFSDLGLNFHMGHPTGDFSALWSHSPITAVAVFLLFAVPHGILYAALI</sequence>
<keyword evidence="3" id="KW-1185">Reference proteome</keyword>
<feature type="transmembrane region" description="Helical" evidence="1">
    <location>
        <begin position="147"/>
        <end position="172"/>
    </location>
</feature>
<accession>A0A1H6W963</accession>
<feature type="transmembrane region" description="Helical" evidence="1">
    <location>
        <begin position="5"/>
        <end position="26"/>
    </location>
</feature>
<dbReference type="RefSeq" id="WP_089673232.1">
    <property type="nucleotide sequence ID" value="NZ_FNYR01000023.1"/>
</dbReference>